<dbReference type="Proteomes" id="UP001552299">
    <property type="component" value="Unassembled WGS sequence"/>
</dbReference>
<name>A0ABD0UGB6_DENTH</name>
<evidence type="ECO:0000313" key="3">
    <source>
        <dbReference type="Proteomes" id="UP001552299"/>
    </source>
</evidence>
<reference evidence="2 3" key="1">
    <citation type="journal article" date="2024" name="Plant Biotechnol. J.">
        <title>Dendrobium thyrsiflorum genome and its molecular insights into genes involved in important horticultural traits.</title>
        <authorList>
            <person name="Chen B."/>
            <person name="Wang J.Y."/>
            <person name="Zheng P.J."/>
            <person name="Li K.L."/>
            <person name="Liang Y.M."/>
            <person name="Chen X.F."/>
            <person name="Zhang C."/>
            <person name="Zhao X."/>
            <person name="He X."/>
            <person name="Zhang G.Q."/>
            <person name="Liu Z.J."/>
            <person name="Xu Q."/>
        </authorList>
    </citation>
    <scope>NUCLEOTIDE SEQUENCE [LARGE SCALE GENOMIC DNA]</scope>
    <source>
        <strain evidence="2">GZMU011</strain>
    </source>
</reference>
<comment type="caution">
    <text evidence="2">The sequence shown here is derived from an EMBL/GenBank/DDBJ whole genome shotgun (WGS) entry which is preliminary data.</text>
</comment>
<accession>A0ABD0UGB6</accession>
<feature type="region of interest" description="Disordered" evidence="1">
    <location>
        <begin position="1"/>
        <end position="24"/>
    </location>
</feature>
<keyword evidence="3" id="KW-1185">Reference proteome</keyword>
<dbReference type="AlphaFoldDB" id="A0ABD0UGB6"/>
<gene>
    <name evidence="2" type="ORF">M5K25_020286</name>
</gene>
<evidence type="ECO:0000313" key="2">
    <source>
        <dbReference type="EMBL" id="KAL0909416.1"/>
    </source>
</evidence>
<protein>
    <submittedName>
        <fullName evidence="2">Uncharacterized protein</fullName>
    </submittedName>
</protein>
<dbReference type="EMBL" id="JANQDX010000016">
    <property type="protein sequence ID" value="KAL0909416.1"/>
    <property type="molecule type" value="Genomic_DNA"/>
</dbReference>
<evidence type="ECO:0000256" key="1">
    <source>
        <dbReference type="SAM" id="MobiDB-lite"/>
    </source>
</evidence>
<proteinExistence type="predicted"/>
<feature type="compositionally biased region" description="Basic and acidic residues" evidence="1">
    <location>
        <begin position="1"/>
        <end position="12"/>
    </location>
</feature>
<sequence>MEKSWRRKEEGMGKGMGMGWRSKGMLNGNVERDIMATKDSLAESKGREIRRSSMREDWKVEILGEEDEISPLDQLPRRGKDEGVGFLGELQNVEGVKDGEKIEASDMILPPIQ</sequence>
<organism evidence="2 3">
    <name type="scientific">Dendrobium thyrsiflorum</name>
    <name type="common">Pinecone-like raceme dendrobium</name>
    <name type="synonym">Orchid</name>
    <dbReference type="NCBI Taxonomy" id="117978"/>
    <lineage>
        <taxon>Eukaryota</taxon>
        <taxon>Viridiplantae</taxon>
        <taxon>Streptophyta</taxon>
        <taxon>Embryophyta</taxon>
        <taxon>Tracheophyta</taxon>
        <taxon>Spermatophyta</taxon>
        <taxon>Magnoliopsida</taxon>
        <taxon>Liliopsida</taxon>
        <taxon>Asparagales</taxon>
        <taxon>Orchidaceae</taxon>
        <taxon>Epidendroideae</taxon>
        <taxon>Malaxideae</taxon>
        <taxon>Dendrobiinae</taxon>
        <taxon>Dendrobium</taxon>
    </lineage>
</organism>